<name>A0AAV7PK86_PLEWA</name>
<organism evidence="1 2">
    <name type="scientific">Pleurodeles waltl</name>
    <name type="common">Iberian ribbed newt</name>
    <dbReference type="NCBI Taxonomy" id="8319"/>
    <lineage>
        <taxon>Eukaryota</taxon>
        <taxon>Metazoa</taxon>
        <taxon>Chordata</taxon>
        <taxon>Craniata</taxon>
        <taxon>Vertebrata</taxon>
        <taxon>Euteleostomi</taxon>
        <taxon>Amphibia</taxon>
        <taxon>Batrachia</taxon>
        <taxon>Caudata</taxon>
        <taxon>Salamandroidea</taxon>
        <taxon>Salamandridae</taxon>
        <taxon>Pleurodelinae</taxon>
        <taxon>Pleurodeles</taxon>
    </lineage>
</organism>
<gene>
    <name evidence="1" type="ORF">NDU88_006958</name>
</gene>
<dbReference type="Proteomes" id="UP001066276">
    <property type="component" value="Chromosome 7"/>
</dbReference>
<dbReference type="EMBL" id="JANPWB010000011">
    <property type="protein sequence ID" value="KAJ1128581.1"/>
    <property type="molecule type" value="Genomic_DNA"/>
</dbReference>
<evidence type="ECO:0000313" key="2">
    <source>
        <dbReference type="Proteomes" id="UP001066276"/>
    </source>
</evidence>
<protein>
    <submittedName>
        <fullName evidence="1">Uncharacterized protein</fullName>
    </submittedName>
</protein>
<reference evidence="1" key="1">
    <citation type="journal article" date="2022" name="bioRxiv">
        <title>Sequencing and chromosome-scale assembly of the giantPleurodeles waltlgenome.</title>
        <authorList>
            <person name="Brown T."/>
            <person name="Elewa A."/>
            <person name="Iarovenko S."/>
            <person name="Subramanian E."/>
            <person name="Araus A.J."/>
            <person name="Petzold A."/>
            <person name="Susuki M."/>
            <person name="Suzuki K.-i.T."/>
            <person name="Hayashi T."/>
            <person name="Toyoda A."/>
            <person name="Oliveira C."/>
            <person name="Osipova E."/>
            <person name="Leigh N.D."/>
            <person name="Simon A."/>
            <person name="Yun M.H."/>
        </authorList>
    </citation>
    <scope>NUCLEOTIDE SEQUENCE</scope>
    <source>
        <strain evidence="1">20211129_DDA</strain>
        <tissue evidence="1">Liver</tissue>
    </source>
</reference>
<dbReference type="AlphaFoldDB" id="A0AAV7PK86"/>
<keyword evidence="2" id="KW-1185">Reference proteome</keyword>
<evidence type="ECO:0000313" key="1">
    <source>
        <dbReference type="EMBL" id="KAJ1128581.1"/>
    </source>
</evidence>
<comment type="caution">
    <text evidence="1">The sequence shown here is derived from an EMBL/GenBank/DDBJ whole genome shotgun (WGS) entry which is preliminary data.</text>
</comment>
<sequence>MITPTYEDPNPEMLKEWALHKAQSSAGMMKIRIKYARIDRDKVIEDIETLSTKIDLCENKLLVESLTKAMDERLKKVEEDKFNRDKIDYETGKIYTFAEKI</sequence>
<accession>A0AAV7PK86</accession>
<proteinExistence type="predicted"/>